<feature type="region of interest" description="Disordered" evidence="2">
    <location>
        <begin position="590"/>
        <end position="617"/>
    </location>
</feature>
<protein>
    <submittedName>
        <fullName evidence="3">Uncharacterized protein</fullName>
    </submittedName>
</protein>
<dbReference type="PANTHER" id="PTHR23159">
    <property type="entry name" value="CENTROSOMAL PROTEIN 2"/>
    <property type="match status" value="1"/>
</dbReference>
<feature type="region of interest" description="Disordered" evidence="2">
    <location>
        <begin position="1371"/>
        <end position="1499"/>
    </location>
</feature>
<feature type="compositionally biased region" description="Basic and acidic residues" evidence="2">
    <location>
        <begin position="505"/>
        <end position="527"/>
    </location>
</feature>
<accession>A0A1Y1ICY5</accession>
<dbReference type="EMBL" id="DF237379">
    <property type="protein sequence ID" value="GAQ88453.1"/>
    <property type="molecule type" value="Genomic_DNA"/>
</dbReference>
<dbReference type="STRING" id="105231.A0A1Y1ICY5"/>
<organism evidence="3 4">
    <name type="scientific">Klebsormidium nitens</name>
    <name type="common">Green alga</name>
    <name type="synonym">Ulothrix nitens</name>
    <dbReference type="NCBI Taxonomy" id="105231"/>
    <lineage>
        <taxon>Eukaryota</taxon>
        <taxon>Viridiplantae</taxon>
        <taxon>Streptophyta</taxon>
        <taxon>Klebsormidiophyceae</taxon>
        <taxon>Klebsormidiales</taxon>
        <taxon>Klebsormidiaceae</taxon>
        <taxon>Klebsormidium</taxon>
    </lineage>
</organism>
<feature type="compositionally biased region" description="Basic and acidic residues" evidence="2">
    <location>
        <begin position="1227"/>
        <end position="1248"/>
    </location>
</feature>
<feature type="coiled-coil region" evidence="1">
    <location>
        <begin position="1049"/>
        <end position="1094"/>
    </location>
</feature>
<feature type="compositionally biased region" description="Basic and acidic residues" evidence="2">
    <location>
        <begin position="164"/>
        <end position="173"/>
    </location>
</feature>
<feature type="compositionally biased region" description="Basic and acidic residues" evidence="2">
    <location>
        <begin position="1728"/>
        <end position="1746"/>
    </location>
</feature>
<feature type="compositionally biased region" description="Basic and acidic residues" evidence="2">
    <location>
        <begin position="385"/>
        <end position="408"/>
    </location>
</feature>
<feature type="region of interest" description="Disordered" evidence="2">
    <location>
        <begin position="145"/>
        <end position="252"/>
    </location>
</feature>
<feature type="region of interest" description="Disordered" evidence="2">
    <location>
        <begin position="662"/>
        <end position="693"/>
    </location>
</feature>
<feature type="compositionally biased region" description="Polar residues" evidence="2">
    <location>
        <begin position="456"/>
        <end position="466"/>
    </location>
</feature>
<sequence length="1941" mass="214428">MSGEALAAALRGPRDASGRAYRELVESLITEAEVDGVQERGWQHQRRSQLRIAELEAREDERAGRVAPTTTSYEQSAEDEGSVRRTLNDDSGQAPLASSEASSAENNSLLARETGGRIRALEAELALSIEREQETVQKLRECGPLLSADFGEPTFGRHPKVGRAGRESNRTESDTSDWETESESNSQDSTPLRRRSQKAPTVSEDEAFVALNRVLSNSGTDKSGAVSNGEMPAERTAAAEPQNAGVTGSGKASEVLDDATFSEDLRPRSPGSWEEVAQVKAEQLEEAKLLLTAVMEGERAALETVARLELELQVTREEKLEVERKGAEAAAIASAQIEALSAIVEESVRRLREKDGVNGDRWDEGWGFLWGNEVRTEDESAGESAGRRTREEGVRLCKQGVRTDEESVRSGGRVVQKGEESISMREVGVRTSKSSVRGSPEAKAADSRGNEDGDSESSGTSATESVSGADGLRPSAESSKKTPGRRASSSAPDLGAVHEAGPLDDLDHSDRSDADGSEPGRRVSTVEELRVREAAYRTQCEELQQQVRRALEQVEALRNQQSEREVRAAAAYEARLSAYVKQMVGVQRENEELRGREKAHQMERERLQEQLDADHEKRRNEFHAAEARVESLSESLRELSDRLLERTFELQRTRLRTLKASNVESQDDVSRALPGGEGLRAGRGKGKSSEEVSKSCRAVMREFEREADEVEEAMERTAEMGRELEERTAEMGRRLEERTAQMSRELEEWHAHFENLVAERDHALEKIGNLVAEKRELEGVKRERDEALARERVLLVELKALEGVRVEKGKAVEDARGLRAQVVDLERVKVDYMKRVADLESRLREQESSLAHYKAEIQEELAGLAEHMHVAAAERAREDAEYRNRTEERARTLRTREDTIGRLENEVRTRTETMEQLENEVRTRDDTIERLETAVRTLRTQEETIGRLENGVRTGDEVIGRLENEVRELKQQLWNERELSESVRQRLRATDKSEGPSERGGEEFGRNKRGFEKRVEVGQSGAKTSEGIEECPECGERGSESVRGLWIENDKLRGEKRRFEDQAKAREAETEHAMRREETRVERLNGKVLELIDERESFAQALNEDTRRLVDESQARGAEVQRLTVLLNEQEEKVGELEGTVKKLLDEKELLQLELARSHAGMEVIGSQGDFLLRAKQEQVDALTQKVERLELEVGGKSEGDWDAVQKEKMIAEVQDILEQYSMAGEESARWERSTEREAEANKERNFESEGTVAASDGSERSLEGSEERVLSDGRRESDGPEVSEDARGFDQPRGVQVHKNERRSEMEGPGANVLGKHAGSGTEERVRTGVQAAPSGNGRQAESVRRTLEAEIARLREKVRLLEERQGPFGEERTISVEHGGFSSTSERIGTAPFGSREATRESETVGMHTGTTVGESVGALAGAVNDGLAGQNAGSTVPPPYESARLSPGERQSSDSGQARVWSDKRPTGEEGTPSKQGLVGAVSAAQASQRASHDEAKLVEDNASLRLKVAELRESNRELQLRVKVLEDDRSKLLDKIASSQGPVFSPDAEGRIESQAAEIAALQAQLAEAAARLTEQRGRYKHLKGKYLRQLARQQAMHEYMLQGGESPANLSPRSGVAPSVGRPRPSVDEAKPPSDAPTTIPPRNEANGRVGTWPEPWSDLGPGQRQGMVARNSQRRWVGAEEQAVPYGHSSLRHSSDEAPQNGQRRSDLNLRSEGSDSGQRQNDGRENAGGRRETLDEVPERGPSSIQGQPGADTRFSKWERGGPASSRGVPPNASSQRAISANAYGQGRHESRLPSPYGSRASSRRPSRTDSVATHGGIPSGRQSRADSAPTHSRLSSRRSSQADSAAALSGIPVGLRVLMDGRPLPGFPAKVEDLGGYFAEARAQSDGANSSAKLPFRRASSPYVYRTAERRTSRASSAPPMRPRYNRSIKVWV</sequence>
<feature type="coiled-coil region" evidence="1">
    <location>
        <begin position="822"/>
        <end position="979"/>
    </location>
</feature>
<reference evidence="3 4" key="1">
    <citation type="journal article" date="2014" name="Nat. Commun.">
        <title>Klebsormidium flaccidum genome reveals primary factors for plant terrestrial adaptation.</title>
        <authorList>
            <person name="Hori K."/>
            <person name="Maruyama F."/>
            <person name="Fujisawa T."/>
            <person name="Togashi T."/>
            <person name="Yamamoto N."/>
            <person name="Seo M."/>
            <person name="Sato S."/>
            <person name="Yamada T."/>
            <person name="Mori H."/>
            <person name="Tajima N."/>
            <person name="Moriyama T."/>
            <person name="Ikeuchi M."/>
            <person name="Watanabe M."/>
            <person name="Wada H."/>
            <person name="Kobayashi K."/>
            <person name="Saito M."/>
            <person name="Masuda T."/>
            <person name="Sasaki-Sekimoto Y."/>
            <person name="Mashiguchi K."/>
            <person name="Awai K."/>
            <person name="Shimojima M."/>
            <person name="Masuda S."/>
            <person name="Iwai M."/>
            <person name="Nobusawa T."/>
            <person name="Narise T."/>
            <person name="Kondo S."/>
            <person name="Saito H."/>
            <person name="Sato R."/>
            <person name="Murakawa M."/>
            <person name="Ihara Y."/>
            <person name="Oshima-Yamada Y."/>
            <person name="Ohtaka K."/>
            <person name="Satoh M."/>
            <person name="Sonobe K."/>
            <person name="Ishii M."/>
            <person name="Ohtani R."/>
            <person name="Kanamori-Sato M."/>
            <person name="Honoki R."/>
            <person name="Miyazaki D."/>
            <person name="Mochizuki H."/>
            <person name="Umetsu J."/>
            <person name="Higashi K."/>
            <person name="Shibata D."/>
            <person name="Kamiya Y."/>
            <person name="Sato N."/>
            <person name="Nakamura Y."/>
            <person name="Tabata S."/>
            <person name="Ida S."/>
            <person name="Kurokawa K."/>
            <person name="Ohta H."/>
        </authorList>
    </citation>
    <scope>NUCLEOTIDE SEQUENCE [LARGE SCALE GENOMIC DNA]</scope>
    <source>
        <strain evidence="3 4">NIES-2285</strain>
    </source>
</reference>
<feature type="compositionally biased region" description="Basic and acidic residues" evidence="2">
    <location>
        <begin position="1710"/>
        <end position="1720"/>
    </location>
</feature>
<feature type="region of interest" description="Disordered" evidence="2">
    <location>
        <begin position="53"/>
        <end position="110"/>
    </location>
</feature>
<feature type="region of interest" description="Disordered" evidence="2">
    <location>
        <begin position="1607"/>
        <end position="1854"/>
    </location>
</feature>
<keyword evidence="1" id="KW-0175">Coiled coil</keyword>
<feature type="region of interest" description="Disordered" evidence="2">
    <location>
        <begin position="1224"/>
        <end position="1345"/>
    </location>
</feature>
<evidence type="ECO:0000313" key="4">
    <source>
        <dbReference type="Proteomes" id="UP000054558"/>
    </source>
</evidence>
<feature type="compositionally biased region" description="Basic and acidic residues" evidence="2">
    <location>
        <begin position="713"/>
        <end position="728"/>
    </location>
</feature>
<feature type="coiled-coil region" evidence="1">
    <location>
        <begin position="1505"/>
        <end position="1583"/>
    </location>
</feature>
<gene>
    <name evidence="3" type="ORF">KFL_004300040</name>
</gene>
<feature type="compositionally biased region" description="Basic and acidic residues" evidence="2">
    <location>
        <begin position="980"/>
        <end position="1016"/>
    </location>
</feature>
<feature type="compositionally biased region" description="Low complexity" evidence="2">
    <location>
        <begin position="1845"/>
        <end position="1854"/>
    </location>
</feature>
<keyword evidence="4" id="KW-1185">Reference proteome</keyword>
<proteinExistence type="predicted"/>
<feature type="compositionally biased region" description="Basic and acidic residues" evidence="2">
    <location>
        <begin position="1258"/>
        <end position="1291"/>
    </location>
</feature>
<feature type="region of interest" description="Disordered" evidence="2">
    <location>
        <begin position="706"/>
        <end position="728"/>
    </location>
</feature>
<dbReference type="PANTHER" id="PTHR23159:SF31">
    <property type="entry name" value="CENTROSOME-ASSOCIATED PROTEIN CEP250 ISOFORM X1"/>
    <property type="match status" value="1"/>
</dbReference>
<evidence type="ECO:0000313" key="3">
    <source>
        <dbReference type="EMBL" id="GAQ88453.1"/>
    </source>
</evidence>
<evidence type="ECO:0000256" key="1">
    <source>
        <dbReference type="SAM" id="Coils"/>
    </source>
</evidence>
<feature type="compositionally biased region" description="Low complexity" evidence="2">
    <location>
        <begin position="96"/>
        <end position="110"/>
    </location>
</feature>
<dbReference type="Proteomes" id="UP000054558">
    <property type="component" value="Unassembled WGS sequence"/>
</dbReference>
<feature type="coiled-coil region" evidence="1">
    <location>
        <begin position="298"/>
        <end position="325"/>
    </location>
</feature>
<feature type="compositionally biased region" description="Basic and acidic residues" evidence="2">
    <location>
        <begin position="53"/>
        <end position="64"/>
    </location>
</feature>
<feature type="region of interest" description="Disordered" evidence="2">
    <location>
        <begin position="373"/>
        <end position="527"/>
    </location>
</feature>
<feature type="coiled-coil region" evidence="1">
    <location>
        <begin position="1120"/>
        <end position="1193"/>
    </location>
</feature>
<dbReference type="OMA" id="WVRFMET"/>
<name>A0A1Y1ICY5_KLENI</name>
<feature type="region of interest" description="Disordered" evidence="2">
    <location>
        <begin position="980"/>
        <end position="1034"/>
    </location>
</feature>
<feature type="compositionally biased region" description="Low complexity" evidence="2">
    <location>
        <begin position="1484"/>
        <end position="1493"/>
    </location>
</feature>
<evidence type="ECO:0000256" key="2">
    <source>
        <dbReference type="SAM" id="MobiDB-lite"/>
    </source>
</evidence>